<evidence type="ECO:0000256" key="1">
    <source>
        <dbReference type="SAM" id="MobiDB-lite"/>
    </source>
</evidence>
<proteinExistence type="predicted"/>
<name>A0ABN8IEB5_9NEOP</name>
<feature type="compositionally biased region" description="Pro residues" evidence="1">
    <location>
        <begin position="425"/>
        <end position="438"/>
    </location>
</feature>
<feature type="compositionally biased region" description="Low complexity" evidence="1">
    <location>
        <begin position="393"/>
        <end position="424"/>
    </location>
</feature>
<gene>
    <name evidence="3" type="ORF">IPOD504_LOCUS9296</name>
</gene>
<feature type="compositionally biased region" description="Basic and acidic residues" evidence="1">
    <location>
        <begin position="450"/>
        <end position="464"/>
    </location>
</feature>
<feature type="compositionally biased region" description="Low complexity" evidence="1">
    <location>
        <begin position="80"/>
        <end position="107"/>
    </location>
</feature>
<feature type="region of interest" description="Disordered" evidence="1">
    <location>
        <begin position="371"/>
        <end position="556"/>
    </location>
</feature>
<evidence type="ECO:0000313" key="4">
    <source>
        <dbReference type="Proteomes" id="UP000837857"/>
    </source>
</evidence>
<dbReference type="EMBL" id="OW152835">
    <property type="protein sequence ID" value="CAH2056015.1"/>
    <property type="molecule type" value="Genomic_DNA"/>
</dbReference>
<keyword evidence="2" id="KW-0472">Membrane</keyword>
<feature type="compositionally biased region" description="Basic and acidic residues" evidence="1">
    <location>
        <begin position="479"/>
        <end position="506"/>
    </location>
</feature>
<sequence length="673" mass="70085">MVVFFVHEGKARGAQVVQEACAAPEGGGSLASGSQAARPERQSVPPSRPRAPPLAAPGPTLARLRVLTAPPTCVQELAHAPHAAHAAHAHSPALAGRPRSRPAAPAAPASPVPHSPSSLAGEALSPRIVADVDSVHSDTHFKRGGRRAARARADQSFTQFAVMDDENVSALQQVTKGGALTLVSLWKSQFDDSEETTDNEWKQEQLQSPEHRGARGASAVSSGSNAARTQLPATHTQHTQHTQPSQPTPPTQQQPAPAPTPPHEPHHQQLANQVEVVNNAETTEGAPKAEQPVSEKGAKVRCCLHSAGIEAFPRLQPVLPRSWSLPAIGTRVRALRPPLLQQASFDGGAGGPEGGPEGALRYSLDVMRGVAARGHGPEPPPEPPRASSLPDVSRSGSASGASGASGASAGRRLAPAAAAAAGPSPGAPSPSPAPPSAPPSAAERTVSSRLEIRVRARTEPHDGAQVRIHSVVSGGEPFRLNHEEASVYYDATEHQRDKRSSTRSAEKSQSPAMERTRLDAITDRSGSGSRRDASAPADVAHSLRDRSAGGTSRIPVATGAPGAGAGAGAGAAAGCGEARAGRLAKCASWSGDGPLTPDPNDLTPGDDPPEYAMPMMTLAYTILLLIHAVAVPDSALRRRRQNANEKYAADPARELNLRFARPRHRQPPQLHNR</sequence>
<reference evidence="3" key="1">
    <citation type="submission" date="2022-03" db="EMBL/GenBank/DDBJ databases">
        <authorList>
            <person name="Martin H S."/>
        </authorList>
    </citation>
    <scope>NUCLEOTIDE SEQUENCE</scope>
</reference>
<feature type="compositionally biased region" description="Pro residues" evidence="1">
    <location>
        <begin position="46"/>
        <end position="56"/>
    </location>
</feature>
<keyword evidence="2" id="KW-0812">Transmembrane</keyword>
<feature type="compositionally biased region" description="Low complexity" evidence="1">
    <location>
        <begin position="215"/>
        <end position="245"/>
    </location>
</feature>
<accession>A0ABN8IEB5</accession>
<dbReference type="Proteomes" id="UP000837857">
    <property type="component" value="Chromosome 23"/>
</dbReference>
<feature type="transmembrane region" description="Helical" evidence="2">
    <location>
        <begin position="611"/>
        <end position="631"/>
    </location>
</feature>
<feature type="compositionally biased region" description="Low complexity" evidence="1">
    <location>
        <begin position="523"/>
        <end position="538"/>
    </location>
</feature>
<evidence type="ECO:0000313" key="3">
    <source>
        <dbReference type="EMBL" id="CAH2056015.1"/>
    </source>
</evidence>
<protein>
    <submittedName>
        <fullName evidence="3">Uncharacterized protein</fullName>
    </submittedName>
</protein>
<keyword evidence="2" id="KW-1133">Transmembrane helix</keyword>
<feature type="non-terminal residue" evidence="3">
    <location>
        <position position="1"/>
    </location>
</feature>
<feature type="region of interest" description="Disordered" evidence="1">
    <location>
        <begin position="23"/>
        <end position="59"/>
    </location>
</feature>
<keyword evidence="4" id="KW-1185">Reference proteome</keyword>
<evidence type="ECO:0000256" key="2">
    <source>
        <dbReference type="SAM" id="Phobius"/>
    </source>
</evidence>
<feature type="compositionally biased region" description="Pro residues" evidence="1">
    <location>
        <begin position="246"/>
        <end position="262"/>
    </location>
</feature>
<feature type="region of interest" description="Disordered" evidence="1">
    <location>
        <begin position="80"/>
        <end position="120"/>
    </location>
</feature>
<feature type="region of interest" description="Disordered" evidence="1">
    <location>
        <begin position="194"/>
        <end position="268"/>
    </location>
</feature>
<feature type="compositionally biased region" description="Basic and acidic residues" evidence="1">
    <location>
        <begin position="199"/>
        <end position="213"/>
    </location>
</feature>
<organism evidence="3 4">
    <name type="scientific">Iphiclides podalirius</name>
    <name type="common">scarce swallowtail</name>
    <dbReference type="NCBI Taxonomy" id="110791"/>
    <lineage>
        <taxon>Eukaryota</taxon>
        <taxon>Metazoa</taxon>
        <taxon>Ecdysozoa</taxon>
        <taxon>Arthropoda</taxon>
        <taxon>Hexapoda</taxon>
        <taxon>Insecta</taxon>
        <taxon>Pterygota</taxon>
        <taxon>Neoptera</taxon>
        <taxon>Endopterygota</taxon>
        <taxon>Lepidoptera</taxon>
        <taxon>Glossata</taxon>
        <taxon>Ditrysia</taxon>
        <taxon>Papilionoidea</taxon>
        <taxon>Papilionidae</taxon>
        <taxon>Papilioninae</taxon>
        <taxon>Iphiclides</taxon>
    </lineage>
</organism>